<reference evidence="4 5" key="1">
    <citation type="submission" date="2018-09" db="EMBL/GenBank/DDBJ databases">
        <title>Characterization of the phylogenetic diversity of five novel species belonging to the genus Bifidobacterium.</title>
        <authorList>
            <person name="Lugli G.A."/>
            <person name="Duranti S."/>
            <person name="Milani C."/>
        </authorList>
    </citation>
    <scope>NUCLEOTIDE SEQUENCE [LARGE SCALE GENOMIC DNA]</scope>
    <source>
        <strain evidence="4 5">2028B</strain>
    </source>
</reference>
<dbReference type="AlphaFoldDB" id="A0A430FC37"/>
<evidence type="ECO:0000313" key="4">
    <source>
        <dbReference type="EMBL" id="RSX50352.1"/>
    </source>
</evidence>
<keyword evidence="1" id="KW-0732">Signal</keyword>
<evidence type="ECO:0000256" key="2">
    <source>
        <dbReference type="SAM" id="MobiDB-lite"/>
    </source>
</evidence>
<keyword evidence="5" id="KW-1185">Reference proteome</keyword>
<feature type="domain" description="DUF5067" evidence="3">
    <location>
        <begin position="370"/>
        <end position="472"/>
    </location>
</feature>
<protein>
    <recommendedName>
        <fullName evidence="3">DUF5067 domain-containing protein</fullName>
    </recommendedName>
</protein>
<evidence type="ECO:0000313" key="5">
    <source>
        <dbReference type="Proteomes" id="UP000288607"/>
    </source>
</evidence>
<evidence type="ECO:0000256" key="1">
    <source>
        <dbReference type="ARBA" id="ARBA00022729"/>
    </source>
</evidence>
<gene>
    <name evidence="4" type="ORF">D2E23_1675</name>
</gene>
<dbReference type="InterPro" id="IPR031989">
    <property type="entry name" value="DUF5067"/>
</dbReference>
<dbReference type="Proteomes" id="UP000288607">
    <property type="component" value="Unassembled WGS sequence"/>
</dbReference>
<feature type="compositionally biased region" description="Polar residues" evidence="2">
    <location>
        <begin position="61"/>
        <end position="109"/>
    </location>
</feature>
<dbReference type="Pfam" id="PF16729">
    <property type="entry name" value="DUF5067"/>
    <property type="match status" value="2"/>
</dbReference>
<dbReference type="InterPro" id="IPR029050">
    <property type="entry name" value="Immunoprotect_excell_Ig-like"/>
</dbReference>
<comment type="caution">
    <text evidence="4">The sequence shown here is derived from an EMBL/GenBank/DDBJ whole genome shotgun (WGS) entry which is preliminary data.</text>
</comment>
<sequence>MGKRDRGNSGSDGFGSSGDGYVSPFSNDGYVSHDDGDANADANYVNYSDDTRQDDFGGGSTDSSTRLTKPSARSHSGQAYDSQQDINQTPSHRASDTKTPVNRTLSSAMSPKGRSNGIITTIVVVAVVLLFPTIDNLINNTGNHSSDSSSSSSQTTEAVDNTTYKTLDISGELKYYESSGSTGKTLAGKFAIVGAQRGPSDCNGQPTMLVTYQFTNLSKESTSAQDYLSYSVYHQGMGLRQIGCFAKGNPDGYNMRDISNNVQPKATHEFKVAYEMPDQAVRTFQSQNTGQDITQIDQDLTYDVRISNYSRNLPTSIGATITLPQDVNDFGATDVTKPRTFEAPSATADFKNGLQRIIGNSYVYSDVLGANKQIDVKAVSAKRGPDTYDGKHTVIVTYQWINHTKIPLTFNDAMTETAYQNGVELEKTVFSDPTDTYSVTTRDAPVMPDVPMTTTMAYKLRDDTSAVSVDVQGYANSDGGKADWTLNLE</sequence>
<organism evidence="4 5">
    <name type="scientific">Bifidobacterium callimiconis</name>
    <dbReference type="NCBI Taxonomy" id="2306973"/>
    <lineage>
        <taxon>Bacteria</taxon>
        <taxon>Bacillati</taxon>
        <taxon>Actinomycetota</taxon>
        <taxon>Actinomycetes</taxon>
        <taxon>Bifidobacteriales</taxon>
        <taxon>Bifidobacteriaceae</taxon>
        <taxon>Bifidobacterium</taxon>
    </lineage>
</organism>
<name>A0A430FC37_9BIFI</name>
<evidence type="ECO:0000259" key="3">
    <source>
        <dbReference type="Pfam" id="PF16729"/>
    </source>
</evidence>
<feature type="region of interest" description="Disordered" evidence="2">
    <location>
        <begin position="1"/>
        <end position="112"/>
    </location>
</feature>
<dbReference type="Gene3D" id="2.60.40.1240">
    <property type="match status" value="2"/>
</dbReference>
<accession>A0A430FC37</accession>
<feature type="domain" description="DUF5067" evidence="3">
    <location>
        <begin position="182"/>
        <end position="279"/>
    </location>
</feature>
<dbReference type="OrthoDB" id="3233084at2"/>
<dbReference type="EMBL" id="QXGJ01000008">
    <property type="protein sequence ID" value="RSX50352.1"/>
    <property type="molecule type" value="Genomic_DNA"/>
</dbReference>
<proteinExistence type="predicted"/>